<dbReference type="InterPro" id="IPR037518">
    <property type="entry name" value="MPN"/>
</dbReference>
<sequence>MHNGHRERLFNRFLKQDLDGFDNINAIEILLFFSIPRIDTNPIAHRLLDTFGSFSGVFDASYEDLLKVEGIGEKTALLIKFMTSFSRYYNREKSTAGKIITSTSEAGEYIKPYFIGVNDEVVYMISLDHKYRILSIQKISEGSKDSAHISLRKIGEVALKTGAMKIILAHNHPGGIALPSQADIDTTYEIIQALALFNIILLDHIIVADGDYVSLNESGFIKHNFKK</sequence>
<keyword evidence="1" id="KW-0645">Protease</keyword>
<protein>
    <recommendedName>
        <fullName evidence="8">MPN domain-containing protein</fullName>
    </recommendedName>
</protein>
<name>A0A645BQV2_9ZZZZ</name>
<keyword evidence="3" id="KW-0227">DNA damage</keyword>
<gene>
    <name evidence="9" type="ORF">SDC9_111090</name>
</gene>
<dbReference type="EMBL" id="VSSQ01019823">
    <property type="protein sequence ID" value="MPM64204.1"/>
    <property type="molecule type" value="Genomic_DNA"/>
</dbReference>
<evidence type="ECO:0000256" key="5">
    <source>
        <dbReference type="ARBA" id="ARBA00022833"/>
    </source>
</evidence>
<evidence type="ECO:0000256" key="4">
    <source>
        <dbReference type="ARBA" id="ARBA00022801"/>
    </source>
</evidence>
<dbReference type="AlphaFoldDB" id="A0A645BQV2"/>
<keyword evidence="5" id="KW-0862">Zinc</keyword>
<organism evidence="9">
    <name type="scientific">bioreactor metagenome</name>
    <dbReference type="NCBI Taxonomy" id="1076179"/>
    <lineage>
        <taxon>unclassified sequences</taxon>
        <taxon>metagenomes</taxon>
        <taxon>ecological metagenomes</taxon>
    </lineage>
</organism>
<proteinExistence type="predicted"/>
<dbReference type="PROSITE" id="PS50249">
    <property type="entry name" value="MPN"/>
    <property type="match status" value="1"/>
</dbReference>
<dbReference type="Pfam" id="PF04002">
    <property type="entry name" value="RadC"/>
    <property type="match status" value="1"/>
</dbReference>
<dbReference type="SUPFAM" id="SSF47781">
    <property type="entry name" value="RuvA domain 2-like"/>
    <property type="match status" value="1"/>
</dbReference>
<dbReference type="InterPro" id="IPR010994">
    <property type="entry name" value="RuvA_2-like"/>
</dbReference>
<dbReference type="Gene3D" id="3.40.140.10">
    <property type="entry name" value="Cytidine Deaminase, domain 2"/>
    <property type="match status" value="1"/>
</dbReference>
<dbReference type="GO" id="GO:0008237">
    <property type="term" value="F:metallopeptidase activity"/>
    <property type="evidence" value="ECO:0007669"/>
    <property type="project" value="UniProtKB-KW"/>
</dbReference>
<dbReference type="Pfam" id="PF00633">
    <property type="entry name" value="HHH"/>
    <property type="match status" value="1"/>
</dbReference>
<dbReference type="InterPro" id="IPR000445">
    <property type="entry name" value="HhH_motif"/>
</dbReference>
<keyword evidence="7" id="KW-0234">DNA repair</keyword>
<comment type="caution">
    <text evidence="9">The sequence shown here is derived from an EMBL/GenBank/DDBJ whole genome shotgun (WGS) entry which is preliminary data.</text>
</comment>
<dbReference type="GO" id="GO:0140097">
    <property type="term" value="F:catalytic activity, acting on DNA"/>
    <property type="evidence" value="ECO:0007669"/>
    <property type="project" value="UniProtKB-ARBA"/>
</dbReference>
<dbReference type="InterPro" id="IPR001405">
    <property type="entry name" value="UPF0758"/>
</dbReference>
<dbReference type="PANTHER" id="PTHR30471">
    <property type="entry name" value="DNA REPAIR PROTEIN RADC"/>
    <property type="match status" value="1"/>
</dbReference>
<keyword evidence="4" id="KW-0378">Hydrolase</keyword>
<dbReference type="CDD" id="cd08071">
    <property type="entry name" value="MPN_DUF2466"/>
    <property type="match status" value="1"/>
</dbReference>
<evidence type="ECO:0000256" key="7">
    <source>
        <dbReference type="ARBA" id="ARBA00023204"/>
    </source>
</evidence>
<keyword evidence="6" id="KW-0482">Metalloprotease</keyword>
<accession>A0A645BQV2</accession>
<evidence type="ECO:0000313" key="9">
    <source>
        <dbReference type="EMBL" id="MPM64204.1"/>
    </source>
</evidence>
<reference evidence="9" key="1">
    <citation type="submission" date="2019-08" db="EMBL/GenBank/DDBJ databases">
        <authorList>
            <person name="Kucharzyk K."/>
            <person name="Murdoch R.W."/>
            <person name="Higgins S."/>
            <person name="Loffler F."/>
        </authorList>
    </citation>
    <scope>NUCLEOTIDE SEQUENCE</scope>
</reference>
<evidence type="ECO:0000256" key="2">
    <source>
        <dbReference type="ARBA" id="ARBA00022723"/>
    </source>
</evidence>
<feature type="domain" description="MPN" evidence="8">
    <location>
        <begin position="99"/>
        <end position="221"/>
    </location>
</feature>
<evidence type="ECO:0000259" key="8">
    <source>
        <dbReference type="PROSITE" id="PS50249"/>
    </source>
</evidence>
<evidence type="ECO:0000256" key="3">
    <source>
        <dbReference type="ARBA" id="ARBA00022763"/>
    </source>
</evidence>
<dbReference type="PANTHER" id="PTHR30471:SF3">
    <property type="entry name" value="UPF0758 PROTEIN YEES-RELATED"/>
    <property type="match status" value="1"/>
</dbReference>
<dbReference type="NCBIfam" id="TIGR00608">
    <property type="entry name" value="radc"/>
    <property type="match status" value="1"/>
</dbReference>
<evidence type="ECO:0000256" key="6">
    <source>
        <dbReference type="ARBA" id="ARBA00023049"/>
    </source>
</evidence>
<dbReference type="GO" id="GO:0046872">
    <property type="term" value="F:metal ion binding"/>
    <property type="evidence" value="ECO:0007669"/>
    <property type="project" value="UniProtKB-KW"/>
</dbReference>
<evidence type="ECO:0000256" key="1">
    <source>
        <dbReference type="ARBA" id="ARBA00022670"/>
    </source>
</evidence>
<keyword evidence="2" id="KW-0479">Metal-binding</keyword>
<dbReference type="GO" id="GO:0006281">
    <property type="term" value="P:DNA repair"/>
    <property type="evidence" value="ECO:0007669"/>
    <property type="project" value="UniProtKB-KW"/>
</dbReference>
<dbReference type="InterPro" id="IPR025657">
    <property type="entry name" value="RadC_JAB"/>
</dbReference>
<dbReference type="GO" id="GO:0003677">
    <property type="term" value="F:DNA binding"/>
    <property type="evidence" value="ECO:0007669"/>
    <property type="project" value="InterPro"/>
</dbReference>
<dbReference type="Gene3D" id="1.10.150.20">
    <property type="entry name" value="5' to 3' exonuclease, C-terminal subdomain"/>
    <property type="match status" value="1"/>
</dbReference>
<dbReference type="GO" id="GO:0006508">
    <property type="term" value="P:proteolysis"/>
    <property type="evidence" value="ECO:0007669"/>
    <property type="project" value="UniProtKB-KW"/>
</dbReference>